<comment type="caution">
    <text evidence="2">The sequence shown here is derived from an EMBL/GenBank/DDBJ whole genome shotgun (WGS) entry which is preliminary data.</text>
</comment>
<feature type="region of interest" description="Disordered" evidence="1">
    <location>
        <begin position="1"/>
        <end position="98"/>
    </location>
</feature>
<proteinExistence type="predicted"/>
<feature type="compositionally biased region" description="Basic and acidic residues" evidence="1">
    <location>
        <begin position="69"/>
        <end position="81"/>
    </location>
</feature>
<evidence type="ECO:0000313" key="2">
    <source>
        <dbReference type="EMBL" id="KNE94656.1"/>
    </source>
</evidence>
<feature type="compositionally biased region" description="Polar residues" evidence="1">
    <location>
        <begin position="54"/>
        <end position="65"/>
    </location>
</feature>
<sequence length="169" mass="18693">MTSTTSKLGSQPSNHPSAGANRSCEALAQSDLANEARHSHPPMILPFNPPITGHNPSTHNTSQPYPHSKPAEKKEIADQHRHCNPPRPPSKTQETCDKSFTSTQLLAAIDLPLTVSTNEPSCYKITAMEYINFDQVPDEDALAQADLPTKENPQEPPVEPPRRSRWRDQ</sequence>
<dbReference type="Proteomes" id="UP000054564">
    <property type="component" value="Unassembled WGS sequence"/>
</dbReference>
<accession>A0A0L0V641</accession>
<feature type="compositionally biased region" description="Polar residues" evidence="1">
    <location>
        <begin position="1"/>
        <end position="16"/>
    </location>
</feature>
<reference evidence="3" key="1">
    <citation type="submission" date="2014-03" db="EMBL/GenBank/DDBJ databases">
        <title>The Genome Sequence of Puccinia striiformis f. sp. tritici PST-78.</title>
        <authorList>
            <consortium name="The Broad Institute Genome Sequencing Platform"/>
            <person name="Cuomo C."/>
            <person name="Hulbert S."/>
            <person name="Chen X."/>
            <person name="Walker B."/>
            <person name="Young S.K."/>
            <person name="Zeng Q."/>
            <person name="Gargeya S."/>
            <person name="Fitzgerald M."/>
            <person name="Haas B."/>
            <person name="Abouelleil A."/>
            <person name="Alvarado L."/>
            <person name="Arachchi H.M."/>
            <person name="Berlin A.M."/>
            <person name="Chapman S.B."/>
            <person name="Goldberg J."/>
            <person name="Griggs A."/>
            <person name="Gujja S."/>
            <person name="Hansen M."/>
            <person name="Howarth C."/>
            <person name="Imamovic A."/>
            <person name="Larimer J."/>
            <person name="McCowan C."/>
            <person name="Montmayeur A."/>
            <person name="Murphy C."/>
            <person name="Neiman D."/>
            <person name="Pearson M."/>
            <person name="Priest M."/>
            <person name="Roberts A."/>
            <person name="Saif S."/>
            <person name="Shea T."/>
            <person name="Sisk P."/>
            <person name="Sykes S."/>
            <person name="Wortman J."/>
            <person name="Nusbaum C."/>
            <person name="Birren B."/>
        </authorList>
    </citation>
    <scope>NUCLEOTIDE SEQUENCE [LARGE SCALE GENOMIC DNA]</scope>
    <source>
        <strain evidence="3">race PST-78</strain>
    </source>
</reference>
<dbReference type="EMBL" id="AJIL01000112">
    <property type="protein sequence ID" value="KNE94656.1"/>
    <property type="molecule type" value="Genomic_DNA"/>
</dbReference>
<protein>
    <submittedName>
        <fullName evidence="2">Uncharacterized protein</fullName>
    </submittedName>
</protein>
<name>A0A0L0V641_9BASI</name>
<feature type="region of interest" description="Disordered" evidence="1">
    <location>
        <begin position="137"/>
        <end position="169"/>
    </location>
</feature>
<evidence type="ECO:0000256" key="1">
    <source>
        <dbReference type="SAM" id="MobiDB-lite"/>
    </source>
</evidence>
<feature type="compositionally biased region" description="Basic and acidic residues" evidence="1">
    <location>
        <begin position="160"/>
        <end position="169"/>
    </location>
</feature>
<keyword evidence="3" id="KW-1185">Reference proteome</keyword>
<dbReference type="AlphaFoldDB" id="A0A0L0V641"/>
<gene>
    <name evidence="2" type="ORF">PSTG_12018</name>
</gene>
<organism evidence="2 3">
    <name type="scientific">Puccinia striiformis f. sp. tritici PST-78</name>
    <dbReference type="NCBI Taxonomy" id="1165861"/>
    <lineage>
        <taxon>Eukaryota</taxon>
        <taxon>Fungi</taxon>
        <taxon>Dikarya</taxon>
        <taxon>Basidiomycota</taxon>
        <taxon>Pucciniomycotina</taxon>
        <taxon>Pucciniomycetes</taxon>
        <taxon>Pucciniales</taxon>
        <taxon>Pucciniaceae</taxon>
        <taxon>Puccinia</taxon>
    </lineage>
</organism>
<evidence type="ECO:0000313" key="3">
    <source>
        <dbReference type="Proteomes" id="UP000054564"/>
    </source>
</evidence>